<reference evidence="7 8" key="1">
    <citation type="submission" date="2018-10" db="EMBL/GenBank/DDBJ databases">
        <title>The genome of Streptomyces dangxiongensis Z022.</title>
        <authorList>
            <person name="Zhang B."/>
        </authorList>
    </citation>
    <scope>NUCLEOTIDE SEQUENCE [LARGE SCALE GENOMIC DNA]</scope>
    <source>
        <strain evidence="7 8">Z022</strain>
    </source>
</reference>
<name>A0A3G2JKU8_9ACTN</name>
<dbReference type="GO" id="GO:0004497">
    <property type="term" value="F:monooxygenase activity"/>
    <property type="evidence" value="ECO:0007669"/>
    <property type="project" value="UniProtKB-ARBA"/>
</dbReference>
<gene>
    <name evidence="7" type="ORF">D9753_22510</name>
</gene>
<sequence length="180" mass="19502">MPHRLRHHALRVRPGFVAHAGGGRGRRHPAQPAARRQHRIRRVRLRDPLGGGLPQVPVVTFSAAGRDNCVVVAGTPYVYATVGGRGFVMRAQCPHRGGPLHLADVAEDGVRLVCPWHERKTSVARMRGEIPAVRVGERITAVFPDRPPARGWPAAPAACGVALEHRPLTPALTRSRVTVG</sequence>
<dbReference type="Proteomes" id="UP000268329">
    <property type="component" value="Chromosome"/>
</dbReference>
<evidence type="ECO:0000313" key="7">
    <source>
        <dbReference type="EMBL" id="AYN41189.1"/>
    </source>
</evidence>
<dbReference type="EMBL" id="CP033073">
    <property type="protein sequence ID" value="AYN41189.1"/>
    <property type="molecule type" value="Genomic_DNA"/>
</dbReference>
<evidence type="ECO:0000313" key="8">
    <source>
        <dbReference type="Proteomes" id="UP000268329"/>
    </source>
</evidence>
<feature type="region of interest" description="Disordered" evidence="5">
    <location>
        <begin position="17"/>
        <end position="38"/>
    </location>
</feature>
<keyword evidence="4" id="KW-0411">Iron-sulfur</keyword>
<dbReference type="InterPro" id="IPR036922">
    <property type="entry name" value="Rieske_2Fe-2S_sf"/>
</dbReference>
<dbReference type="AlphaFoldDB" id="A0A3G2JKU8"/>
<keyword evidence="8" id="KW-1185">Reference proteome</keyword>
<dbReference type="OrthoDB" id="147178at2"/>
<dbReference type="InterPro" id="IPR017941">
    <property type="entry name" value="Rieske_2Fe-2S"/>
</dbReference>
<evidence type="ECO:0000256" key="2">
    <source>
        <dbReference type="ARBA" id="ARBA00022723"/>
    </source>
</evidence>
<organism evidence="7 8">
    <name type="scientific">Streptomyces dangxiongensis</name>
    <dbReference type="NCBI Taxonomy" id="1442032"/>
    <lineage>
        <taxon>Bacteria</taxon>
        <taxon>Bacillati</taxon>
        <taxon>Actinomycetota</taxon>
        <taxon>Actinomycetes</taxon>
        <taxon>Kitasatosporales</taxon>
        <taxon>Streptomycetaceae</taxon>
        <taxon>Streptomyces</taxon>
    </lineage>
</organism>
<feature type="compositionally biased region" description="Basic residues" evidence="5">
    <location>
        <begin position="24"/>
        <end position="38"/>
    </location>
</feature>
<evidence type="ECO:0000256" key="3">
    <source>
        <dbReference type="ARBA" id="ARBA00023004"/>
    </source>
</evidence>
<dbReference type="GO" id="GO:0016705">
    <property type="term" value="F:oxidoreductase activity, acting on paired donors, with incorporation or reduction of molecular oxygen"/>
    <property type="evidence" value="ECO:0007669"/>
    <property type="project" value="UniProtKB-ARBA"/>
</dbReference>
<evidence type="ECO:0000256" key="4">
    <source>
        <dbReference type="ARBA" id="ARBA00023014"/>
    </source>
</evidence>
<evidence type="ECO:0000256" key="1">
    <source>
        <dbReference type="ARBA" id="ARBA00022714"/>
    </source>
</evidence>
<dbReference type="GO" id="GO:0046872">
    <property type="term" value="F:metal ion binding"/>
    <property type="evidence" value="ECO:0007669"/>
    <property type="project" value="UniProtKB-KW"/>
</dbReference>
<keyword evidence="3" id="KW-0408">Iron</keyword>
<dbReference type="PROSITE" id="PS51296">
    <property type="entry name" value="RIESKE"/>
    <property type="match status" value="1"/>
</dbReference>
<dbReference type="Pfam" id="PF00355">
    <property type="entry name" value="Rieske"/>
    <property type="match status" value="1"/>
</dbReference>
<dbReference type="GO" id="GO:0051537">
    <property type="term" value="F:2 iron, 2 sulfur cluster binding"/>
    <property type="evidence" value="ECO:0007669"/>
    <property type="project" value="UniProtKB-KW"/>
</dbReference>
<keyword evidence="2" id="KW-0479">Metal-binding</keyword>
<keyword evidence="1" id="KW-0001">2Fe-2S</keyword>
<evidence type="ECO:0000259" key="6">
    <source>
        <dbReference type="PROSITE" id="PS51296"/>
    </source>
</evidence>
<evidence type="ECO:0000256" key="5">
    <source>
        <dbReference type="SAM" id="MobiDB-lite"/>
    </source>
</evidence>
<accession>A0A3G2JKU8</accession>
<dbReference type="SUPFAM" id="SSF50022">
    <property type="entry name" value="ISP domain"/>
    <property type="match status" value="1"/>
</dbReference>
<proteinExistence type="predicted"/>
<feature type="domain" description="Rieske" evidence="6">
    <location>
        <begin position="56"/>
        <end position="117"/>
    </location>
</feature>
<dbReference type="Gene3D" id="2.102.10.10">
    <property type="entry name" value="Rieske [2Fe-2S] iron-sulphur domain"/>
    <property type="match status" value="1"/>
</dbReference>
<dbReference type="KEGG" id="sdd:D9753_22510"/>
<protein>
    <recommendedName>
        <fullName evidence="6">Rieske domain-containing protein</fullName>
    </recommendedName>
</protein>